<dbReference type="PANTHER" id="PTHR34236:SF1">
    <property type="entry name" value="DIMETHYL SULFOXIDE REDUCTASE TRANSCRIPTIONAL ACTIVATOR"/>
    <property type="match status" value="1"/>
</dbReference>
<evidence type="ECO:0000313" key="6">
    <source>
        <dbReference type="Proteomes" id="UP000182573"/>
    </source>
</evidence>
<feature type="domain" description="HTH bat-type" evidence="3">
    <location>
        <begin position="155"/>
        <end position="206"/>
    </location>
</feature>
<keyword evidence="1" id="KW-0805">Transcription regulation</keyword>
<dbReference type="STRING" id="28442.SAMN05443574_10923"/>
<organism evidence="5 6">
    <name type="scientific">Haloarcula vallismortis</name>
    <name type="common">Halobacterium vallismortis</name>
    <dbReference type="NCBI Taxonomy" id="28442"/>
    <lineage>
        <taxon>Archaea</taxon>
        <taxon>Methanobacteriati</taxon>
        <taxon>Methanobacteriota</taxon>
        <taxon>Stenosarchaea group</taxon>
        <taxon>Halobacteria</taxon>
        <taxon>Halobacteriales</taxon>
        <taxon>Haloarculaceae</taxon>
        <taxon>Haloarcula</taxon>
    </lineage>
</organism>
<evidence type="ECO:0000256" key="2">
    <source>
        <dbReference type="ARBA" id="ARBA00023163"/>
    </source>
</evidence>
<dbReference type="EMBL" id="FNOF01000009">
    <property type="protein sequence ID" value="SDW89483.1"/>
    <property type="molecule type" value="Genomic_DNA"/>
</dbReference>
<dbReference type="Pfam" id="PF24277">
    <property type="entry name" value="DmsR_N"/>
    <property type="match status" value="1"/>
</dbReference>
<dbReference type="PANTHER" id="PTHR34236">
    <property type="entry name" value="DIMETHYL SULFOXIDE REDUCTASE TRANSCRIPTIONAL ACTIVATOR"/>
    <property type="match status" value="1"/>
</dbReference>
<dbReference type="Pfam" id="PF04967">
    <property type="entry name" value="HTH_10"/>
    <property type="match status" value="1"/>
</dbReference>
<dbReference type="Proteomes" id="UP000182573">
    <property type="component" value="Unassembled WGS sequence"/>
</dbReference>
<dbReference type="RefSeq" id="WP_004515470.1">
    <property type="nucleotide sequence ID" value="NZ_FNOF01000009.1"/>
</dbReference>
<evidence type="ECO:0000256" key="1">
    <source>
        <dbReference type="ARBA" id="ARBA00023015"/>
    </source>
</evidence>
<keyword evidence="2" id="KW-0804">Transcription</keyword>
<dbReference type="InterPro" id="IPR007050">
    <property type="entry name" value="HTH_bacterioopsin"/>
</dbReference>
<feature type="domain" description="DmsR-like N-terminal" evidence="4">
    <location>
        <begin position="54"/>
        <end position="136"/>
    </location>
</feature>
<dbReference type="InterPro" id="IPR056433">
    <property type="entry name" value="DmsR-like_N"/>
</dbReference>
<evidence type="ECO:0000313" key="5">
    <source>
        <dbReference type="EMBL" id="SDW89483.1"/>
    </source>
</evidence>
<name>A0A1H2X9A5_HALVA</name>
<evidence type="ECO:0000259" key="3">
    <source>
        <dbReference type="Pfam" id="PF04967"/>
    </source>
</evidence>
<accession>A0A1H2X9A5</accession>
<reference evidence="5 6" key="1">
    <citation type="submission" date="2016-10" db="EMBL/GenBank/DDBJ databases">
        <authorList>
            <person name="de Groot N.N."/>
        </authorList>
    </citation>
    <scope>NUCLEOTIDE SEQUENCE [LARGE SCALE GENOMIC DNA]</scope>
    <source>
        <strain evidence="5 6">DSM 3756</strain>
    </source>
</reference>
<proteinExistence type="predicted"/>
<sequence>MEQSESGLTGETSGTAKERPLKLLLEIDLPDDCSCPLSDPDSDIENAQNQINDGVCHAEMTVTDETGTARVLHSTTQVGDACLCLAFSEVGCVPRTRRVDGDSLFVETYLSDRSVISELVDQLQSAAERVRLRRLTSRQDDTTESDPATVDLSCLTAKQREAAILAVDEGYYQTPRQTTLEELAATLGISKSALSQRLNAVESKLTTAAFDP</sequence>
<dbReference type="AlphaFoldDB" id="A0A1H2X9A5"/>
<gene>
    <name evidence="5" type="ORF">SAMN05443574_10923</name>
</gene>
<evidence type="ECO:0000259" key="4">
    <source>
        <dbReference type="Pfam" id="PF24277"/>
    </source>
</evidence>
<protein>
    <submittedName>
        <fullName evidence="5">Predicted DNA binding protein, contains HTH domain</fullName>
    </submittedName>
</protein>